<dbReference type="PANTHER" id="PTHR30203:SF24">
    <property type="entry name" value="BLR4935 PROTEIN"/>
    <property type="match status" value="1"/>
</dbReference>
<evidence type="ECO:0000256" key="3">
    <source>
        <dbReference type="SAM" id="SignalP"/>
    </source>
</evidence>
<dbReference type="GO" id="GO:0015562">
    <property type="term" value="F:efflux transmembrane transporter activity"/>
    <property type="evidence" value="ECO:0007669"/>
    <property type="project" value="InterPro"/>
</dbReference>
<feature type="compositionally biased region" description="Polar residues" evidence="2">
    <location>
        <begin position="106"/>
        <end position="116"/>
    </location>
</feature>
<organism evidence="4 5">
    <name type="scientific">Roseicella aquatilis</name>
    <dbReference type="NCBI Taxonomy" id="2527868"/>
    <lineage>
        <taxon>Bacteria</taxon>
        <taxon>Pseudomonadati</taxon>
        <taxon>Pseudomonadota</taxon>
        <taxon>Alphaproteobacteria</taxon>
        <taxon>Acetobacterales</taxon>
        <taxon>Roseomonadaceae</taxon>
        <taxon>Roseicella</taxon>
    </lineage>
</organism>
<evidence type="ECO:0000313" key="4">
    <source>
        <dbReference type="EMBL" id="TCZ55757.1"/>
    </source>
</evidence>
<evidence type="ECO:0000256" key="1">
    <source>
        <dbReference type="ARBA" id="ARBA00007613"/>
    </source>
</evidence>
<dbReference type="AlphaFoldDB" id="A0A4R4D7W2"/>
<proteinExistence type="inferred from homology"/>
<evidence type="ECO:0000256" key="2">
    <source>
        <dbReference type="SAM" id="MobiDB-lite"/>
    </source>
</evidence>
<dbReference type="PANTHER" id="PTHR30203">
    <property type="entry name" value="OUTER MEMBRANE CATION EFFLUX PROTEIN"/>
    <property type="match status" value="1"/>
</dbReference>
<dbReference type="EMBL" id="SKBM01000025">
    <property type="protein sequence ID" value="TCZ55757.1"/>
    <property type="molecule type" value="Genomic_DNA"/>
</dbReference>
<feature type="signal peptide" evidence="3">
    <location>
        <begin position="1"/>
        <end position="46"/>
    </location>
</feature>
<feature type="chain" id="PRO_5020724793" evidence="3">
    <location>
        <begin position="47"/>
        <end position="467"/>
    </location>
</feature>
<dbReference type="SUPFAM" id="SSF56954">
    <property type="entry name" value="Outer membrane efflux proteins (OEP)"/>
    <property type="match status" value="1"/>
</dbReference>
<comment type="caution">
    <text evidence="4">The sequence shown here is derived from an EMBL/GenBank/DDBJ whole genome shotgun (WGS) entry which is preliminary data.</text>
</comment>
<feature type="region of interest" description="Disordered" evidence="2">
    <location>
        <begin position="93"/>
        <end position="126"/>
    </location>
</feature>
<sequence length="467" mass="50151">MIRAAAKNAAACRTVFRDSVMRTPSLPALLAALVVAMPTAVTTAHARDATHRSSAPLPGSILRVASPEAAVTLALERSPTLGAAQAAVRASRGEELQAGLRPNPELQLSNQNNSGSGPYRGGRPLETSVGLSQRLEIGGQRAARSTVAARDVTLAGHDLAAARLDLVRDVRTAYAQAVAARRAVDIEQERQRLAEEVLRATRERVNAGREAPAQQLRAESALSTASIARDRAQREAIVARRGLAVLLAAEDVEFVGRTADTWFTEIGPAPATNGQRPTNNPDYARLDDAVSRARAALDLERRRATPDVTLNGSVSQYREASATARDTAFVVGLSVPLQLFDRNQGNIARAGADLTRTELASQQARRTLEGSLADAGQRYEAAWYEAEALRRTALPAAERAFGYAREGYREGKFSFLEVLDAQRTLFEARGQLNDALREVHTRRAEVDRLSGGPLIGPMQPNSPGGRP</sequence>
<dbReference type="Proteomes" id="UP000295023">
    <property type="component" value="Unassembled WGS sequence"/>
</dbReference>
<dbReference type="Gene3D" id="1.20.1600.10">
    <property type="entry name" value="Outer membrane efflux proteins (OEP)"/>
    <property type="match status" value="1"/>
</dbReference>
<name>A0A4R4D7W2_9PROT</name>
<dbReference type="OrthoDB" id="9791261at2"/>
<reference evidence="4 5" key="1">
    <citation type="submission" date="2019-03" db="EMBL/GenBank/DDBJ databases">
        <title>Paracraurococcus aquatilis NE82 genome sequence.</title>
        <authorList>
            <person name="Zhao Y."/>
            <person name="Du Z."/>
        </authorList>
    </citation>
    <scope>NUCLEOTIDE SEQUENCE [LARGE SCALE GENOMIC DNA]</scope>
    <source>
        <strain evidence="4 5">NE82</strain>
    </source>
</reference>
<dbReference type="InterPro" id="IPR010131">
    <property type="entry name" value="MdtP/NodT-like"/>
</dbReference>
<keyword evidence="3" id="KW-0732">Signal</keyword>
<keyword evidence="5" id="KW-1185">Reference proteome</keyword>
<dbReference type="InterPro" id="IPR003423">
    <property type="entry name" value="OMP_efflux"/>
</dbReference>
<dbReference type="Pfam" id="PF02321">
    <property type="entry name" value="OEP"/>
    <property type="match status" value="2"/>
</dbReference>
<protein>
    <submittedName>
        <fullName evidence="4">TolC family protein</fullName>
    </submittedName>
</protein>
<comment type="similarity">
    <text evidence="1">Belongs to the outer membrane factor (OMF) (TC 1.B.17) family.</text>
</comment>
<gene>
    <name evidence="4" type="ORF">EXY23_20720</name>
</gene>
<feature type="region of interest" description="Disordered" evidence="2">
    <location>
        <begin position="447"/>
        <end position="467"/>
    </location>
</feature>
<accession>A0A4R4D7W2</accession>
<evidence type="ECO:0000313" key="5">
    <source>
        <dbReference type="Proteomes" id="UP000295023"/>
    </source>
</evidence>